<evidence type="ECO:0000256" key="3">
    <source>
        <dbReference type="ARBA" id="ARBA00022827"/>
    </source>
</evidence>
<keyword evidence="6" id="KW-1185">Reference proteome</keyword>
<feature type="domain" description="FAD-binding" evidence="4">
    <location>
        <begin position="4"/>
        <end position="332"/>
    </location>
</feature>
<keyword evidence="3" id="KW-0274">FAD</keyword>
<proteinExistence type="predicted"/>
<dbReference type="InterPro" id="IPR036188">
    <property type="entry name" value="FAD/NAD-bd_sf"/>
</dbReference>
<reference evidence="5 6" key="1">
    <citation type="submission" date="2023-12" db="EMBL/GenBank/DDBJ databases">
        <title>Streptomyces sp. V4-01.</title>
        <authorList>
            <person name="Somphong A."/>
            <person name="Phongsopitanun W."/>
        </authorList>
    </citation>
    <scope>NUCLEOTIDE SEQUENCE [LARGE SCALE GENOMIC DNA]</scope>
    <source>
        <strain evidence="5 6">V4-01</strain>
    </source>
</reference>
<dbReference type="PANTHER" id="PTHR43004">
    <property type="entry name" value="TRK SYSTEM POTASSIUM UPTAKE PROTEIN"/>
    <property type="match status" value="1"/>
</dbReference>
<dbReference type="Gene3D" id="3.30.70.2450">
    <property type="match status" value="1"/>
</dbReference>
<gene>
    <name evidence="5" type="ORF">V2S66_28645</name>
</gene>
<comment type="cofactor">
    <cofactor evidence="1">
        <name>FAD</name>
        <dbReference type="ChEBI" id="CHEBI:57692"/>
    </cofactor>
</comment>
<dbReference type="RefSeq" id="WP_330799630.1">
    <property type="nucleotide sequence ID" value="NZ_JAZEWV010000036.1"/>
</dbReference>
<evidence type="ECO:0000313" key="6">
    <source>
        <dbReference type="Proteomes" id="UP001344658"/>
    </source>
</evidence>
<dbReference type="Pfam" id="PF21274">
    <property type="entry name" value="Rng_hyd_C"/>
    <property type="match status" value="1"/>
</dbReference>
<dbReference type="Gene3D" id="3.40.30.120">
    <property type="match status" value="1"/>
</dbReference>
<dbReference type="Proteomes" id="UP001344658">
    <property type="component" value="Unassembled WGS sequence"/>
</dbReference>
<protein>
    <submittedName>
        <fullName evidence="5">FAD-dependent monooxygenase</fullName>
    </submittedName>
</protein>
<dbReference type="SUPFAM" id="SSF51905">
    <property type="entry name" value="FAD/NAD(P)-binding domain"/>
    <property type="match status" value="1"/>
</dbReference>
<sequence>MSGSVIITGAGPAGLALAGELRLAGIEVTVLERLSGRTAESRGIGLTLRTVETFAQRGLLRRFGDAPTSEQGHFGGVPLDLGVLDGAYRSARSVPQSVTEAVLEQWARELGADIRRGHEFRSYREEDGSVAVRVGTPQGERTLRADYLVGADGGRSSVRKAGGFDFPGTAATTELLLADVRGVEVAPRMTGELLAAGMVMSAPLPGGVHRVIVGERGAPPRRRGGPPAFQEVADVWKRLTGDDISHAEPVWVSAFTDAARQAAEYRRGRVLLTGDAAHIHLPAGGQGMNTGIQDSVNLGWKLAAVLHGTAPRSLLDTYHSERHPVGVELLANTAAQSQLILGGAQAQPLRDVLTELVRYEDVARHLAAKVSGLSIRYDVGPGRNPLLGARMPHLGLTVRGRRTSSTALLTGGRGVLLDLADNPHLRRRAAPWSERIDIVTAAPDSEEKLPDAFDTTTAVLVRPDGYVAWAGPGSQHDLPTALSRWFGPARRASPSPRPPAPRP</sequence>
<organism evidence="5 6">
    <name type="scientific">Actinacidiphila polyblastidii</name>
    <dbReference type="NCBI Taxonomy" id="3110430"/>
    <lineage>
        <taxon>Bacteria</taxon>
        <taxon>Bacillati</taxon>
        <taxon>Actinomycetota</taxon>
        <taxon>Actinomycetes</taxon>
        <taxon>Kitasatosporales</taxon>
        <taxon>Streptomycetaceae</taxon>
        <taxon>Actinacidiphila</taxon>
    </lineage>
</organism>
<keyword evidence="5" id="KW-0560">Oxidoreductase</keyword>
<evidence type="ECO:0000259" key="4">
    <source>
        <dbReference type="Pfam" id="PF01494"/>
    </source>
</evidence>
<name>A0ABU7PJB7_9ACTN</name>
<accession>A0ABU7PJB7</accession>
<dbReference type="InterPro" id="IPR002938">
    <property type="entry name" value="FAD-bd"/>
</dbReference>
<dbReference type="PRINTS" id="PR00420">
    <property type="entry name" value="RNGMNOXGNASE"/>
</dbReference>
<keyword evidence="2" id="KW-0285">Flavoprotein</keyword>
<keyword evidence="5" id="KW-0503">Monooxygenase</keyword>
<dbReference type="EMBL" id="JAZEWV010000036">
    <property type="protein sequence ID" value="MEE4545927.1"/>
    <property type="molecule type" value="Genomic_DNA"/>
</dbReference>
<dbReference type="InterPro" id="IPR050641">
    <property type="entry name" value="RIFMO-like"/>
</dbReference>
<dbReference type="GO" id="GO:0004497">
    <property type="term" value="F:monooxygenase activity"/>
    <property type="evidence" value="ECO:0007669"/>
    <property type="project" value="UniProtKB-KW"/>
</dbReference>
<evidence type="ECO:0000256" key="2">
    <source>
        <dbReference type="ARBA" id="ARBA00022630"/>
    </source>
</evidence>
<comment type="caution">
    <text evidence="5">The sequence shown here is derived from an EMBL/GenBank/DDBJ whole genome shotgun (WGS) entry which is preliminary data.</text>
</comment>
<dbReference type="PANTHER" id="PTHR43004:SF19">
    <property type="entry name" value="BINDING MONOOXYGENASE, PUTATIVE (JCVI)-RELATED"/>
    <property type="match status" value="1"/>
</dbReference>
<evidence type="ECO:0000313" key="5">
    <source>
        <dbReference type="EMBL" id="MEE4545927.1"/>
    </source>
</evidence>
<evidence type="ECO:0000256" key="1">
    <source>
        <dbReference type="ARBA" id="ARBA00001974"/>
    </source>
</evidence>
<dbReference type="Gene3D" id="3.50.50.60">
    <property type="entry name" value="FAD/NAD(P)-binding domain"/>
    <property type="match status" value="1"/>
</dbReference>
<dbReference type="Pfam" id="PF01494">
    <property type="entry name" value="FAD_binding_3"/>
    <property type="match status" value="1"/>
</dbReference>